<evidence type="ECO:0000313" key="2">
    <source>
        <dbReference type="Proteomes" id="UP000295252"/>
    </source>
</evidence>
<accession>A0A068VEQ5</accession>
<gene>
    <name evidence="1" type="ORF">GSCOC_T00008319001</name>
</gene>
<reference evidence="2" key="1">
    <citation type="journal article" date="2014" name="Science">
        <title>The coffee genome provides insight into the convergent evolution of caffeine biosynthesis.</title>
        <authorList>
            <person name="Denoeud F."/>
            <person name="Carretero-Paulet L."/>
            <person name="Dereeper A."/>
            <person name="Droc G."/>
            <person name="Guyot R."/>
            <person name="Pietrella M."/>
            <person name="Zheng C."/>
            <person name="Alberti A."/>
            <person name="Anthony F."/>
            <person name="Aprea G."/>
            <person name="Aury J.M."/>
            <person name="Bento P."/>
            <person name="Bernard M."/>
            <person name="Bocs S."/>
            <person name="Campa C."/>
            <person name="Cenci A."/>
            <person name="Combes M.C."/>
            <person name="Crouzillat D."/>
            <person name="Da Silva C."/>
            <person name="Daddiego L."/>
            <person name="De Bellis F."/>
            <person name="Dussert S."/>
            <person name="Garsmeur O."/>
            <person name="Gayraud T."/>
            <person name="Guignon V."/>
            <person name="Jahn K."/>
            <person name="Jamilloux V."/>
            <person name="Joet T."/>
            <person name="Labadie K."/>
            <person name="Lan T."/>
            <person name="Leclercq J."/>
            <person name="Lepelley M."/>
            <person name="Leroy T."/>
            <person name="Li L.T."/>
            <person name="Librado P."/>
            <person name="Lopez L."/>
            <person name="Munoz A."/>
            <person name="Noel B."/>
            <person name="Pallavicini A."/>
            <person name="Perrotta G."/>
            <person name="Poncet V."/>
            <person name="Pot D."/>
            <person name="Priyono X."/>
            <person name="Rigoreau M."/>
            <person name="Rouard M."/>
            <person name="Rozas J."/>
            <person name="Tranchant-Dubreuil C."/>
            <person name="VanBuren R."/>
            <person name="Zhang Q."/>
            <person name="Andrade A.C."/>
            <person name="Argout X."/>
            <person name="Bertrand B."/>
            <person name="de Kochko A."/>
            <person name="Graziosi G."/>
            <person name="Henry R.J."/>
            <person name="Jayarama X."/>
            <person name="Ming R."/>
            <person name="Nagai C."/>
            <person name="Rounsley S."/>
            <person name="Sankoff D."/>
            <person name="Giuliano G."/>
            <person name="Albert V.A."/>
            <person name="Wincker P."/>
            <person name="Lashermes P."/>
        </authorList>
    </citation>
    <scope>NUCLEOTIDE SEQUENCE [LARGE SCALE GENOMIC DNA]</scope>
    <source>
        <strain evidence="2">cv. DH200-94</strain>
    </source>
</reference>
<dbReference type="OrthoDB" id="1699482at2759"/>
<sequence>MWLFNPYHHSGEALQIISACTRKAVPVSQLIKRTTMTKSTSEATCAFDVFCFGKLLLELVTGKLNFRPPNFPIMKDDKMANTLSYITSLDKKLIGNIVDRSLIIDEEILMEVWAIAFVAKACLDPKPSKRPELSFILEALHNPMTVVTGKAKIPKRLKAGSVALV</sequence>
<proteinExistence type="predicted"/>
<dbReference type="EMBL" id="HG739423">
    <property type="protein sequence ID" value="CDP19059.1"/>
    <property type="molecule type" value="Genomic_DNA"/>
</dbReference>
<dbReference type="PhylomeDB" id="A0A068VEQ5"/>
<dbReference type="InParanoid" id="A0A068VEQ5"/>
<organism evidence="1 2">
    <name type="scientific">Coffea canephora</name>
    <name type="common">Robusta coffee</name>
    <dbReference type="NCBI Taxonomy" id="49390"/>
    <lineage>
        <taxon>Eukaryota</taxon>
        <taxon>Viridiplantae</taxon>
        <taxon>Streptophyta</taxon>
        <taxon>Embryophyta</taxon>
        <taxon>Tracheophyta</taxon>
        <taxon>Spermatophyta</taxon>
        <taxon>Magnoliopsida</taxon>
        <taxon>eudicotyledons</taxon>
        <taxon>Gunneridae</taxon>
        <taxon>Pentapetalae</taxon>
        <taxon>asterids</taxon>
        <taxon>lamiids</taxon>
        <taxon>Gentianales</taxon>
        <taxon>Rubiaceae</taxon>
        <taxon>Ixoroideae</taxon>
        <taxon>Gardenieae complex</taxon>
        <taxon>Bertiereae - Coffeeae clade</taxon>
        <taxon>Coffeeae</taxon>
        <taxon>Coffea</taxon>
    </lineage>
</organism>
<dbReference type="InterPro" id="IPR011009">
    <property type="entry name" value="Kinase-like_dom_sf"/>
</dbReference>
<dbReference type="Proteomes" id="UP000295252">
    <property type="component" value="Unassembled WGS sequence"/>
</dbReference>
<dbReference type="AlphaFoldDB" id="A0A068VEQ5"/>
<dbReference type="Gramene" id="CDP19059">
    <property type="protein sequence ID" value="CDP19059"/>
    <property type="gene ID" value="GSCOC_T00008319001"/>
</dbReference>
<protein>
    <submittedName>
        <fullName evidence="1">DH200=94 genomic scaffold, scaffold_339</fullName>
    </submittedName>
</protein>
<dbReference type="STRING" id="49390.A0A068VEQ5"/>
<dbReference type="Gene3D" id="1.10.510.10">
    <property type="entry name" value="Transferase(Phosphotransferase) domain 1"/>
    <property type="match status" value="1"/>
</dbReference>
<dbReference type="SUPFAM" id="SSF56112">
    <property type="entry name" value="Protein kinase-like (PK-like)"/>
    <property type="match status" value="1"/>
</dbReference>
<name>A0A068VEQ5_COFCA</name>
<evidence type="ECO:0000313" key="1">
    <source>
        <dbReference type="EMBL" id="CDP19059.1"/>
    </source>
</evidence>
<keyword evidence="2" id="KW-1185">Reference proteome</keyword>